<dbReference type="Pfam" id="PF00356">
    <property type="entry name" value="LacI"/>
    <property type="match status" value="1"/>
</dbReference>
<dbReference type="Proteomes" id="UP001164748">
    <property type="component" value="Chromosome"/>
</dbReference>
<evidence type="ECO:0000256" key="5">
    <source>
        <dbReference type="ARBA" id="ARBA00023163"/>
    </source>
</evidence>
<dbReference type="RefSeq" id="WP_269578212.1">
    <property type="nucleotide sequence ID" value="NZ_CP114588.1"/>
</dbReference>
<feature type="domain" description="HTH lacI-type" evidence="6">
    <location>
        <begin position="1"/>
        <end position="58"/>
    </location>
</feature>
<evidence type="ECO:0000259" key="6">
    <source>
        <dbReference type="PROSITE" id="PS50932"/>
    </source>
</evidence>
<dbReference type="PANTHER" id="PTHR30146:SF45">
    <property type="entry name" value="CATABOLITE REPRESSOR_ACTIVATOR"/>
    <property type="match status" value="1"/>
</dbReference>
<keyword evidence="4" id="KW-0238">DNA-binding</keyword>
<dbReference type="PROSITE" id="PS00356">
    <property type="entry name" value="HTH_LACI_1"/>
    <property type="match status" value="1"/>
</dbReference>
<dbReference type="Pfam" id="PF13407">
    <property type="entry name" value="Peripla_BP_4"/>
    <property type="match status" value="1"/>
</dbReference>
<dbReference type="EMBL" id="CP114588">
    <property type="protein sequence ID" value="WBA07568.1"/>
    <property type="molecule type" value="Genomic_DNA"/>
</dbReference>
<dbReference type="AlphaFoldDB" id="A0AA47KIT0"/>
<proteinExistence type="predicted"/>
<accession>A0AA47KIT0</accession>
<dbReference type="GO" id="GO:0000976">
    <property type="term" value="F:transcription cis-regulatory region binding"/>
    <property type="evidence" value="ECO:0007669"/>
    <property type="project" value="TreeGrafter"/>
</dbReference>
<keyword evidence="5" id="KW-0804">Transcription</keyword>
<keyword evidence="3" id="KW-0805">Transcription regulation</keyword>
<dbReference type="Gene3D" id="1.10.260.40">
    <property type="entry name" value="lambda repressor-like DNA-binding domains"/>
    <property type="match status" value="1"/>
</dbReference>
<gene>
    <name evidence="7" type="primary">cra</name>
    <name evidence="7" type="ORF">N8M53_06725</name>
</gene>
<evidence type="ECO:0000313" key="7">
    <source>
        <dbReference type="EMBL" id="WBA07568.1"/>
    </source>
</evidence>
<dbReference type="PANTHER" id="PTHR30146">
    <property type="entry name" value="LACI-RELATED TRANSCRIPTIONAL REPRESSOR"/>
    <property type="match status" value="1"/>
</dbReference>
<dbReference type="SUPFAM" id="SSF53822">
    <property type="entry name" value="Periplasmic binding protein-like I"/>
    <property type="match status" value="1"/>
</dbReference>
<keyword evidence="2" id="KW-0678">Repressor</keyword>
<organism evidence="7 8">
    <name type="scientific">Salinivibrio kushneri</name>
    <dbReference type="NCBI Taxonomy" id="1908198"/>
    <lineage>
        <taxon>Bacteria</taxon>
        <taxon>Pseudomonadati</taxon>
        <taxon>Pseudomonadota</taxon>
        <taxon>Gammaproteobacteria</taxon>
        <taxon>Vibrionales</taxon>
        <taxon>Vibrionaceae</taxon>
        <taxon>Salinivibrio</taxon>
    </lineage>
</organism>
<dbReference type="InterPro" id="IPR028082">
    <property type="entry name" value="Peripla_BP_I"/>
</dbReference>
<sequence>MKLDEIARLAGVSRTTASYVINGKADRYRISEKTRARVMAVVEQHNYQPNRAATALRAGTTQTLGLVVPDLANTSYATLAKLFERKAHDQGYQVIITGSDDDPEREKIVAETLVSRKIDALIVASCLPADNTFYPKLQQQGTPIVAIDRGLDANQFANVLSDDEKGAYQLTERLIAPTDVYQAGLIGAVPSLAISQDRENGFRGALAARGVDGQVRYGQAFSRAEGQRLMTEWIEAGDLPDALLTTSFTLCEGVLDAIRQTGIAPTALYFATFGDSRILDFLPFGVQSLPQQFEAISDAALSLAVSAAQGDNHPGVITVERQPIWRPHQTQAWVGLG</sequence>
<dbReference type="FunFam" id="1.10.260.40:FF:000008">
    <property type="entry name" value="Fructose repressor (Catabolite repressor/activator)"/>
    <property type="match status" value="1"/>
</dbReference>
<dbReference type="GO" id="GO:0003700">
    <property type="term" value="F:DNA-binding transcription factor activity"/>
    <property type="evidence" value="ECO:0007669"/>
    <property type="project" value="TreeGrafter"/>
</dbReference>
<dbReference type="PROSITE" id="PS50932">
    <property type="entry name" value="HTH_LACI_2"/>
    <property type="match status" value="1"/>
</dbReference>
<dbReference type="InterPro" id="IPR025997">
    <property type="entry name" value="SBP_2_dom"/>
</dbReference>
<evidence type="ECO:0000256" key="2">
    <source>
        <dbReference type="ARBA" id="ARBA00022491"/>
    </source>
</evidence>
<dbReference type="Gene3D" id="3.40.50.2300">
    <property type="match status" value="2"/>
</dbReference>
<evidence type="ECO:0000256" key="4">
    <source>
        <dbReference type="ARBA" id="ARBA00023125"/>
    </source>
</evidence>
<dbReference type="SMART" id="SM00354">
    <property type="entry name" value="HTH_LACI"/>
    <property type="match status" value="1"/>
</dbReference>
<evidence type="ECO:0000313" key="8">
    <source>
        <dbReference type="Proteomes" id="UP001164748"/>
    </source>
</evidence>
<dbReference type="SUPFAM" id="SSF47413">
    <property type="entry name" value="lambda repressor-like DNA-binding domains"/>
    <property type="match status" value="1"/>
</dbReference>
<reference evidence="7" key="1">
    <citation type="submission" date="2022-09" db="EMBL/GenBank/DDBJ databases">
        <authorList>
            <person name="Li Z.-J."/>
        </authorList>
    </citation>
    <scope>NUCLEOTIDE SEQUENCE</scope>
    <source>
        <strain evidence="7">TGB11</strain>
    </source>
</reference>
<dbReference type="GO" id="GO:0055085">
    <property type="term" value="P:transmembrane transport"/>
    <property type="evidence" value="ECO:0007669"/>
    <property type="project" value="UniProtKB-ARBA"/>
</dbReference>
<name>A0AA47KIT0_9GAMM</name>
<dbReference type="NCBIfam" id="NF008452">
    <property type="entry name" value="PRK11303.1"/>
    <property type="match status" value="1"/>
</dbReference>
<evidence type="ECO:0000256" key="1">
    <source>
        <dbReference type="ARBA" id="ARBA00022181"/>
    </source>
</evidence>
<dbReference type="InterPro" id="IPR000843">
    <property type="entry name" value="HTH_LacI"/>
</dbReference>
<protein>
    <recommendedName>
        <fullName evidence="1">Autoinducer 2-binding periplasmic protein LuxP</fullName>
    </recommendedName>
</protein>
<dbReference type="CDD" id="cd01392">
    <property type="entry name" value="HTH_LacI"/>
    <property type="match status" value="1"/>
</dbReference>
<evidence type="ECO:0000256" key="3">
    <source>
        <dbReference type="ARBA" id="ARBA00023015"/>
    </source>
</evidence>
<dbReference type="InterPro" id="IPR010982">
    <property type="entry name" value="Lambda_DNA-bd_dom_sf"/>
</dbReference>